<dbReference type="SUPFAM" id="SSF54637">
    <property type="entry name" value="Thioesterase/thiol ester dehydrase-isomerase"/>
    <property type="match status" value="1"/>
</dbReference>
<dbReference type="InterPro" id="IPR029069">
    <property type="entry name" value="HotDog_dom_sf"/>
</dbReference>
<evidence type="ECO:0000313" key="4">
    <source>
        <dbReference type="Proteomes" id="UP000753724"/>
    </source>
</evidence>
<gene>
    <name evidence="3" type="ORF">GTZ99_15650</name>
</gene>
<keyword evidence="2" id="KW-0378">Hydrolase</keyword>
<evidence type="ECO:0000313" key="3">
    <source>
        <dbReference type="EMBL" id="NBC37990.1"/>
    </source>
</evidence>
<dbReference type="RefSeq" id="WP_161720572.1">
    <property type="nucleotide sequence ID" value="NZ_JAAAPO010000007.1"/>
</dbReference>
<sequence length="147" mass="16202">MDEILAKPDPARLNTALYPHHVVIPTRYGDLDPNAHINNVAMAAIIQDARIRFHADSTFNQKGHGHGVIVASFAIEYLASAQYPAPIDLYAAITRVGRSSFAMVQLAVQDDVPVTYAETTIVWVPDERPEPLPEDFVAGAPKWMIRA</sequence>
<reference evidence="4" key="1">
    <citation type="submission" date="2020-01" db="EMBL/GenBank/DDBJ databases">
        <title>Sphingomonas sp. strain CSW-10.</title>
        <authorList>
            <person name="Chen W.-M."/>
        </authorList>
    </citation>
    <scope>NUCLEOTIDE SEQUENCE [LARGE SCALE GENOMIC DNA]</scope>
    <source>
        <strain evidence="4">FSY-8</strain>
    </source>
</reference>
<comment type="similarity">
    <text evidence="1">Belongs to the 4-hydroxybenzoyl-CoA thioesterase family.</text>
</comment>
<name>A0ABW9XHG7_9SPHN</name>
<accession>A0ABW9XHG7</accession>
<organism evidence="3 4">
    <name type="scientific">Novosphingobium ovatum</name>
    <dbReference type="NCBI Taxonomy" id="1908523"/>
    <lineage>
        <taxon>Bacteria</taxon>
        <taxon>Pseudomonadati</taxon>
        <taxon>Pseudomonadota</taxon>
        <taxon>Alphaproteobacteria</taxon>
        <taxon>Sphingomonadales</taxon>
        <taxon>Sphingomonadaceae</taxon>
        <taxon>Novosphingobium</taxon>
    </lineage>
</organism>
<protein>
    <submittedName>
        <fullName evidence="3">Acyl-CoA thioesterase</fullName>
    </submittedName>
</protein>
<dbReference type="InterPro" id="IPR050563">
    <property type="entry name" value="4-hydroxybenzoyl-CoA_TE"/>
</dbReference>
<dbReference type="CDD" id="cd00586">
    <property type="entry name" value="4HBT"/>
    <property type="match status" value="1"/>
</dbReference>
<keyword evidence="4" id="KW-1185">Reference proteome</keyword>
<dbReference type="Proteomes" id="UP000753724">
    <property type="component" value="Unassembled WGS sequence"/>
</dbReference>
<evidence type="ECO:0000256" key="1">
    <source>
        <dbReference type="ARBA" id="ARBA00005953"/>
    </source>
</evidence>
<proteinExistence type="inferred from homology"/>
<dbReference type="PANTHER" id="PTHR31793">
    <property type="entry name" value="4-HYDROXYBENZOYL-COA THIOESTERASE FAMILY MEMBER"/>
    <property type="match status" value="1"/>
</dbReference>
<evidence type="ECO:0000256" key="2">
    <source>
        <dbReference type="ARBA" id="ARBA00022801"/>
    </source>
</evidence>
<dbReference type="EMBL" id="JAAAPO010000007">
    <property type="protein sequence ID" value="NBC37990.1"/>
    <property type="molecule type" value="Genomic_DNA"/>
</dbReference>
<dbReference type="PANTHER" id="PTHR31793:SF27">
    <property type="entry name" value="NOVEL THIOESTERASE SUPERFAMILY DOMAIN AND SAPOSIN A-TYPE DOMAIN CONTAINING PROTEIN (0610012H03RIK)"/>
    <property type="match status" value="1"/>
</dbReference>
<dbReference type="Gene3D" id="3.10.129.10">
    <property type="entry name" value="Hotdog Thioesterase"/>
    <property type="match status" value="1"/>
</dbReference>
<comment type="caution">
    <text evidence="3">The sequence shown here is derived from an EMBL/GenBank/DDBJ whole genome shotgun (WGS) entry which is preliminary data.</text>
</comment>
<dbReference type="Pfam" id="PF13279">
    <property type="entry name" value="4HBT_2"/>
    <property type="match status" value="1"/>
</dbReference>